<proteinExistence type="predicted"/>
<feature type="chain" id="PRO_5038494864" description="Lipoprotein" evidence="2">
    <location>
        <begin position="23"/>
        <end position="216"/>
    </location>
</feature>
<evidence type="ECO:0000256" key="1">
    <source>
        <dbReference type="SAM" id="MobiDB-lite"/>
    </source>
</evidence>
<keyword evidence="2" id="KW-0732">Signal</keyword>
<feature type="region of interest" description="Disordered" evidence="1">
    <location>
        <begin position="27"/>
        <end position="60"/>
    </location>
</feature>
<gene>
    <name evidence="3" type="ORF">CP970_17950</name>
</gene>
<keyword evidence="4" id="KW-1185">Reference proteome</keyword>
<reference evidence="3 4" key="1">
    <citation type="submission" date="2017-09" db="EMBL/GenBank/DDBJ databases">
        <authorList>
            <person name="Lee N."/>
            <person name="Cho B.-K."/>
        </authorList>
    </citation>
    <scope>NUCLEOTIDE SEQUENCE [LARGE SCALE GENOMIC DNA]</scope>
    <source>
        <strain evidence="3 4">ATCC 12853</strain>
    </source>
</reference>
<dbReference type="OrthoDB" id="4306303at2"/>
<dbReference type="AlphaFoldDB" id="A0A5J6GQ62"/>
<dbReference type="EMBL" id="CP023699">
    <property type="protein sequence ID" value="QEU97407.1"/>
    <property type="molecule type" value="Genomic_DNA"/>
</dbReference>
<dbReference type="PROSITE" id="PS51257">
    <property type="entry name" value="PROKAR_LIPOPROTEIN"/>
    <property type="match status" value="1"/>
</dbReference>
<feature type="signal peptide" evidence="2">
    <location>
        <begin position="1"/>
        <end position="22"/>
    </location>
</feature>
<feature type="compositionally biased region" description="Low complexity" evidence="1">
    <location>
        <begin position="43"/>
        <end position="59"/>
    </location>
</feature>
<sequence>MARRSLPTAAAFAVGAALLLTACGGGGDDGSKDKTEGAGGGSDKPSASASADPAGPDVSVPKDLNLVFDFSAPSDPKQAGAVDNAANYIRALKHGIVRQDANDPGYRYYSGAQAARYAKTQINAWIDGGWVPTGTDRYFKSDATELSEGKAVLVTFCRNQAKSFSKDIKGGKVHTGKESLDSYQKFSVLMSPPKGGDKIWKAQKIEVQGRVKECRG</sequence>
<evidence type="ECO:0000313" key="4">
    <source>
        <dbReference type="Proteomes" id="UP000325529"/>
    </source>
</evidence>
<organism evidence="3 4">
    <name type="scientific">Streptomyces kanamyceticus</name>
    <dbReference type="NCBI Taxonomy" id="1967"/>
    <lineage>
        <taxon>Bacteria</taxon>
        <taxon>Bacillati</taxon>
        <taxon>Actinomycetota</taxon>
        <taxon>Actinomycetes</taxon>
        <taxon>Kitasatosporales</taxon>
        <taxon>Streptomycetaceae</taxon>
        <taxon>Streptomyces</taxon>
    </lineage>
</organism>
<protein>
    <recommendedName>
        <fullName evidence="5">Lipoprotein</fullName>
    </recommendedName>
</protein>
<dbReference type="RefSeq" id="WP_055547597.1">
    <property type="nucleotide sequence ID" value="NZ_CP023699.1"/>
</dbReference>
<evidence type="ECO:0008006" key="5">
    <source>
        <dbReference type="Google" id="ProtNLM"/>
    </source>
</evidence>
<dbReference type="KEGG" id="ska:CP970_17950"/>
<dbReference type="Proteomes" id="UP000325529">
    <property type="component" value="Chromosome"/>
</dbReference>
<evidence type="ECO:0000313" key="3">
    <source>
        <dbReference type="EMBL" id="QEU97407.1"/>
    </source>
</evidence>
<name>A0A5J6GQ62_STRKN</name>
<evidence type="ECO:0000256" key="2">
    <source>
        <dbReference type="SAM" id="SignalP"/>
    </source>
</evidence>
<accession>A0A5J6GQ62</accession>